<organism evidence="3 4">
    <name type="scientific">Pseudomonas frederiksbergensis</name>
    <dbReference type="NCBI Taxonomy" id="104087"/>
    <lineage>
        <taxon>Bacteria</taxon>
        <taxon>Pseudomonadati</taxon>
        <taxon>Pseudomonadota</taxon>
        <taxon>Gammaproteobacteria</taxon>
        <taxon>Pseudomonadales</taxon>
        <taxon>Pseudomonadaceae</taxon>
        <taxon>Pseudomonas</taxon>
    </lineage>
</organism>
<reference evidence="3 4" key="1">
    <citation type="submission" date="2016-10" db="EMBL/GenBank/DDBJ databases">
        <title>Comparative genome analysis of multiple Pseudomonas spp. focuses on biocontrol and plant growth promoting traits.</title>
        <authorList>
            <person name="Tao X.-Y."/>
            <person name="Taylor C.G."/>
        </authorList>
    </citation>
    <scope>NUCLEOTIDE SEQUENCE [LARGE SCALE GENOMIC DNA]</scope>
    <source>
        <strain evidence="3 4">94G2</strain>
    </source>
</reference>
<evidence type="ECO:0000256" key="1">
    <source>
        <dbReference type="SAM" id="Phobius"/>
    </source>
</evidence>
<proteinExistence type="predicted"/>
<name>A0A423J870_9PSED</name>
<evidence type="ECO:0000313" key="4">
    <source>
        <dbReference type="Proteomes" id="UP000283260"/>
    </source>
</evidence>
<feature type="domain" description="Dermonecrotic toxin N-terminal" evidence="2">
    <location>
        <begin position="408"/>
        <end position="617"/>
    </location>
</feature>
<evidence type="ECO:0000259" key="2">
    <source>
        <dbReference type="Pfam" id="PF20178"/>
    </source>
</evidence>
<keyword evidence="1" id="KW-1133">Transmembrane helix</keyword>
<dbReference type="Proteomes" id="UP000283260">
    <property type="component" value="Unassembled WGS sequence"/>
</dbReference>
<keyword evidence="1" id="KW-0812">Transmembrane</keyword>
<dbReference type="EMBL" id="MOBL01000008">
    <property type="protein sequence ID" value="RON33895.1"/>
    <property type="molecule type" value="Genomic_DNA"/>
</dbReference>
<dbReference type="InterPro" id="IPR046673">
    <property type="entry name" value="ToxA_N"/>
</dbReference>
<accession>A0A423J870</accession>
<feature type="transmembrane region" description="Helical" evidence="1">
    <location>
        <begin position="1085"/>
        <end position="1105"/>
    </location>
</feature>
<gene>
    <name evidence="3" type="ORF">BK661_11390</name>
</gene>
<protein>
    <recommendedName>
        <fullName evidence="2">Dermonecrotic toxin N-terminal domain-containing protein</fullName>
    </recommendedName>
</protein>
<evidence type="ECO:0000313" key="3">
    <source>
        <dbReference type="EMBL" id="RON33895.1"/>
    </source>
</evidence>
<comment type="caution">
    <text evidence="3">The sequence shown here is derived from an EMBL/GenBank/DDBJ whole genome shotgun (WGS) entry which is preliminary data.</text>
</comment>
<dbReference type="AlphaFoldDB" id="A0A423J870"/>
<sequence>MSVQEIPLIQASLGEVVESSNVLEEVLKRTPSFKSIVQDVLLKELQQLLPEVYISKTYINARRSGIANQEPTGLFMDVFMECLRRGRAPVYDASQYGVYDWPGSMDELDRIDGLDVVVLGALIGDVLGTLAQKYTQVLDRHWAAPLGKDAQGRESVSRSSDLRDLYAALFWQELKATVQMQGVKPEVEKSYEFYIRGNPQTPAYSLSLELESGRFATLACCFVMYLTGRSIAELVPANDDWVILYTPANGLETFQTSAIMHRSLEQRLSDPNSRAQLLKDISLEDAEQVRSVPDIRYLKTHGEIFQVVIDNLLDKQRRDVAYGIRRLLEPDADLPGIVQSIEQTQRLDELNGDAKSRTARLLTLMTMNARPQWLKDTPATHQETFAALERALLRSQVALHEAMGGLSSFQDYVRRVVEEHISQGDANRVDPDTVWVSVKHSVRMGTRNIEHVQRKTLTQLFMYGVHDIAGRYTIQFEEFHNNPRLSAFNIEKAIRQFDLRLKYASERSYRLSHPQVRDALREVLSQQIALSNFAALLQKHISPQAQDIAQRYLFGDPDVEAYSVAFRSHYRPFKDMMVYRARGAMADFSMHVLYAPGAPTGQQWYEFSDLTAFKRQFIAWGFEQRDRDFLIGQAFSTDRERFVKDYLSYVDSALVFQPWWWGGVTLVKWATEDGPLMGAIHNIVGWEIAEEQVVTPGWYRKAAVQDRELFTRLNTDFKAIYQVSNEPLHIETLAAFSRKLVMKALNDYLRRSGPHPEIDPDRVSVKLRGHDYMTLTDVFIQWQIWRADGTVWFGSMDNSSLGRLNEATVTALINLLPGVKYEQYLRQDFLATPSYDLKAKLYCKTVQNEMLRAALTQKMQGSLSGEHFNWLKGLIEDLDHDRTHNTLPFQTLVAPGEGVYTLALEGRRLEGAYTFGRNVAGRLEYLIYIPKAPDGLAFRPIESLTQGLKEGALGNHVVGLVRLEDRGVVQRYVDNCRNASGALPTPRLRDSYPVSHFKFEYHSMVLRLIYDVDYQTSTRAEIFWRNVMIGAELVVDVISLFIPPVALVASVLRITRSIVQGVIAYSLGDEDAGKAYLASAWRSTILVYVGIVAGVGTSTSAVGLLSRIKDISETVSTATGVPVGVGYVTAVTSTYLLQDSKTRITD</sequence>
<keyword evidence="1" id="KW-0472">Membrane</keyword>
<dbReference type="Pfam" id="PF20178">
    <property type="entry name" value="ToxA_N"/>
    <property type="match status" value="2"/>
</dbReference>
<dbReference type="RefSeq" id="WP_123496687.1">
    <property type="nucleotide sequence ID" value="NZ_MOBL01000008.1"/>
</dbReference>
<feature type="domain" description="Dermonecrotic toxin N-terminal" evidence="2">
    <location>
        <begin position="818"/>
        <end position="943"/>
    </location>
</feature>